<sequence>MKGKHKFKERLLAFVLAFAMIMGTVIQPIQLQAAGNQEQELDGQNFENNVQDDGGVPAPTSLGDEGEPTEPVEETVTLVPTSATLTVGERQQFTATVTPEGTDVTSWESSDETVAAVDQTGLVTAMGPGNATITAKTDNGTKDTATVEVKAEEYMMTGSVVAENGKGIEGALVTFDNGFGITSSETTNENGEYSVSCVEGIYTVSASKDGMTMNQEAQTVEVTESGSLVVPVITMKLDDITLSGDSDSIKVDESITWNISKGFAVDGESIIWETDNDCVQIDGERENVTITGVSQGIATITATVNTKYGTKTALKTITVLPWDTVTTLNVTPNGTDKIESITLVATVKKEGTDTGVTEGQAEFSISRYEENTGKYEDISLENTTVHVAEGTASYSFEPGFEYGLSGTYRFSVKYLGSLGKYNSSVLGTPIDKSYKDLIPISFENVENIAEPQEVTYGDDYTIKIKKEAFIDAAGDVDGNNVKYSFAVKAGDPTSSEALKVDSETGEVTFLKACDSTVYITVTRDEIGNHQGTSVDFPFKISKKKISIDESYAGLTYSKVYDKTDFNVLHDPDNADILTGVEEIPLTGIEAGDENSVSVADIKGTMPEGFENVVEDGNGEAAAYDNKADVTLTEVTLTGDKANNYEVDAKSSPITLKTTVTIQKRPIYLIVSDGEREYGHWNNITYADSEPVQENSAAYDNTNIQGLVGEDKVEFPKPEEVEIPDENKPDYALGQYENKLTVGEQVNGQENGNPGTNYEFDYTNVKKGALTVTEEAIGNYMDYLDFDEASGNAYISKE</sequence>
<feature type="non-terminal residue" evidence="3">
    <location>
        <position position="797"/>
    </location>
</feature>
<dbReference type="EMBL" id="DXBG01000162">
    <property type="protein sequence ID" value="HIZ65555.1"/>
    <property type="molecule type" value="Genomic_DNA"/>
</dbReference>
<name>A0A9D2JS31_9FIRM</name>
<proteinExistence type="predicted"/>
<comment type="caution">
    <text evidence="3">The sequence shown here is derived from an EMBL/GenBank/DDBJ whole genome shotgun (WGS) entry which is preliminary data.</text>
</comment>
<organism evidence="3 4">
    <name type="scientific">Candidatus Blautia pullicola</name>
    <dbReference type="NCBI Taxonomy" id="2838498"/>
    <lineage>
        <taxon>Bacteria</taxon>
        <taxon>Bacillati</taxon>
        <taxon>Bacillota</taxon>
        <taxon>Clostridia</taxon>
        <taxon>Lachnospirales</taxon>
        <taxon>Lachnospiraceae</taxon>
        <taxon>Blautia</taxon>
    </lineage>
</organism>
<gene>
    <name evidence="3" type="ORF">H9809_06630</name>
</gene>
<dbReference type="Gene3D" id="2.60.40.1080">
    <property type="match status" value="2"/>
</dbReference>
<evidence type="ECO:0000259" key="2">
    <source>
        <dbReference type="SMART" id="SM00635"/>
    </source>
</evidence>
<accession>A0A9D2JS31</accession>
<dbReference type="InterPro" id="IPR003343">
    <property type="entry name" value="Big_2"/>
</dbReference>
<reference evidence="3" key="2">
    <citation type="submission" date="2021-04" db="EMBL/GenBank/DDBJ databases">
        <authorList>
            <person name="Gilroy R."/>
        </authorList>
    </citation>
    <scope>NUCLEOTIDE SEQUENCE</scope>
    <source>
        <strain evidence="3">1068</strain>
    </source>
</reference>
<dbReference type="Pfam" id="PF13620">
    <property type="entry name" value="CarboxypepD_reg"/>
    <property type="match status" value="1"/>
</dbReference>
<dbReference type="Gene3D" id="2.60.40.1120">
    <property type="entry name" value="Carboxypeptidase-like, regulatory domain"/>
    <property type="match status" value="1"/>
</dbReference>
<reference evidence="3" key="1">
    <citation type="journal article" date="2021" name="PeerJ">
        <title>Extensive microbial diversity within the chicken gut microbiome revealed by metagenomics and culture.</title>
        <authorList>
            <person name="Gilroy R."/>
            <person name="Ravi A."/>
            <person name="Getino M."/>
            <person name="Pursley I."/>
            <person name="Horton D.L."/>
            <person name="Alikhan N.F."/>
            <person name="Baker D."/>
            <person name="Gharbi K."/>
            <person name="Hall N."/>
            <person name="Watson M."/>
            <person name="Adriaenssens E.M."/>
            <person name="Foster-Nyarko E."/>
            <person name="Jarju S."/>
            <person name="Secka A."/>
            <person name="Antonio M."/>
            <person name="Oren A."/>
            <person name="Chaudhuri R.R."/>
            <person name="La Ragione R."/>
            <person name="Hildebrand F."/>
            <person name="Pallen M.J."/>
        </authorList>
    </citation>
    <scope>NUCLEOTIDE SEQUENCE</scope>
    <source>
        <strain evidence="3">1068</strain>
    </source>
</reference>
<evidence type="ECO:0000313" key="4">
    <source>
        <dbReference type="Proteomes" id="UP000824056"/>
    </source>
</evidence>
<dbReference type="AlphaFoldDB" id="A0A9D2JS31"/>
<dbReference type="SMART" id="SM00635">
    <property type="entry name" value="BID_2"/>
    <property type="match status" value="2"/>
</dbReference>
<dbReference type="Pfam" id="PF02368">
    <property type="entry name" value="Big_2"/>
    <property type="match status" value="1"/>
</dbReference>
<evidence type="ECO:0000256" key="1">
    <source>
        <dbReference type="SAM" id="MobiDB-lite"/>
    </source>
</evidence>
<evidence type="ECO:0000313" key="3">
    <source>
        <dbReference type="EMBL" id="HIZ65555.1"/>
    </source>
</evidence>
<dbReference type="SUPFAM" id="SSF49464">
    <property type="entry name" value="Carboxypeptidase regulatory domain-like"/>
    <property type="match status" value="1"/>
</dbReference>
<protein>
    <submittedName>
        <fullName evidence="3">Ig-like domain-containing protein</fullName>
    </submittedName>
</protein>
<dbReference type="Proteomes" id="UP000824056">
    <property type="component" value="Unassembled WGS sequence"/>
</dbReference>
<feature type="region of interest" description="Disordered" evidence="1">
    <location>
        <begin position="45"/>
        <end position="71"/>
    </location>
</feature>
<dbReference type="InterPro" id="IPR008969">
    <property type="entry name" value="CarboxyPept-like_regulatory"/>
</dbReference>
<dbReference type="InterPro" id="IPR008964">
    <property type="entry name" value="Invasin/intimin_cell_adhesion"/>
</dbReference>
<feature type="domain" description="BIG2" evidence="2">
    <location>
        <begin position="72"/>
        <end position="147"/>
    </location>
</feature>
<feature type="domain" description="BIG2" evidence="2">
    <location>
        <begin position="236"/>
        <end position="314"/>
    </location>
</feature>
<dbReference type="SUPFAM" id="SSF49373">
    <property type="entry name" value="Invasin/intimin cell-adhesion fragments"/>
    <property type="match status" value="1"/>
</dbReference>